<dbReference type="NCBIfam" id="TIGR00453">
    <property type="entry name" value="ispD"/>
    <property type="match status" value="1"/>
</dbReference>
<evidence type="ECO:0000256" key="2">
    <source>
        <dbReference type="ARBA" id="ARBA00004787"/>
    </source>
</evidence>
<dbReference type="InterPro" id="IPR029044">
    <property type="entry name" value="Nucleotide-diphossugar_trans"/>
</dbReference>
<proteinExistence type="inferred from homology"/>
<comment type="similarity">
    <text evidence="3 7">Belongs to the IspD/TarI cytidylyltransferase family. IspD subfamily.</text>
</comment>
<dbReference type="PANTHER" id="PTHR32125:SF4">
    <property type="entry name" value="2-C-METHYL-D-ERYTHRITOL 4-PHOSPHATE CYTIDYLYLTRANSFERASE, CHLOROPLASTIC"/>
    <property type="match status" value="1"/>
</dbReference>
<dbReference type="PROSITE" id="PS01295">
    <property type="entry name" value="ISPD"/>
    <property type="match status" value="1"/>
</dbReference>
<evidence type="ECO:0000256" key="7">
    <source>
        <dbReference type="HAMAP-Rule" id="MF_00108"/>
    </source>
</evidence>
<dbReference type="FunFam" id="3.90.550.10:FF:000003">
    <property type="entry name" value="2-C-methyl-D-erythritol 4-phosphate cytidylyltransferase"/>
    <property type="match status" value="1"/>
</dbReference>
<comment type="pathway">
    <text evidence="2 7">Isoprenoid biosynthesis; isopentenyl diphosphate biosynthesis via DXP pathway; isopentenyl diphosphate from 1-deoxy-D-xylulose 5-phosphate: step 2/6.</text>
</comment>
<feature type="site" description="Transition state stabilizer" evidence="7">
    <location>
        <position position="22"/>
    </location>
</feature>
<dbReference type="AlphaFoldDB" id="A0A1G8QY76"/>
<dbReference type="Proteomes" id="UP000198853">
    <property type="component" value="Unassembled WGS sequence"/>
</dbReference>
<name>A0A1G8QY76_9BACI</name>
<dbReference type="UniPathway" id="UPA00056">
    <property type="reaction ID" value="UER00093"/>
</dbReference>
<reference evidence="8 9" key="1">
    <citation type="submission" date="2016-10" db="EMBL/GenBank/DDBJ databases">
        <authorList>
            <person name="de Groot N.N."/>
        </authorList>
    </citation>
    <scope>NUCLEOTIDE SEQUENCE [LARGE SCALE GENOMIC DNA]</scope>
    <source>
        <strain evidence="8 9">DSM 21771</strain>
    </source>
</reference>
<sequence length="237" mass="26160">MAYTVIIPAAGQGKRMNAGGNKQFLNIRSLPLIIRTLRIFQNDEACTAIVVVVNAGEIGDMERLFTHYNVSKVQALVPGGKERQESVYAGLQHLDQAGIVLVHDGARPFIRQEEIHRLLAEVSDTQGAVLATKVKDTIKKGSDEQFVTETLTRDELWSVQTPQAFSFDMLKKAHEVALNTGFTGTDDASLVEYISGKIRLVPGSEDNIKLTTPDDIGMAEMILGKRKGDEHEDWARL</sequence>
<evidence type="ECO:0000256" key="5">
    <source>
        <dbReference type="ARBA" id="ARBA00022695"/>
    </source>
</evidence>
<comment type="function">
    <text evidence="7">Catalyzes the formation of 4-diphosphocytidyl-2-C-methyl-D-erythritol from CTP and 2-C-methyl-D-erythritol 4-phosphate (MEP).</text>
</comment>
<dbReference type="Gene3D" id="3.90.550.10">
    <property type="entry name" value="Spore Coat Polysaccharide Biosynthesis Protein SpsA, Chain A"/>
    <property type="match status" value="1"/>
</dbReference>
<organism evidence="8 9">
    <name type="scientific">Natribacillus halophilus</name>
    <dbReference type="NCBI Taxonomy" id="549003"/>
    <lineage>
        <taxon>Bacteria</taxon>
        <taxon>Bacillati</taxon>
        <taxon>Bacillota</taxon>
        <taxon>Bacilli</taxon>
        <taxon>Bacillales</taxon>
        <taxon>Bacillaceae</taxon>
        <taxon>Natribacillus</taxon>
    </lineage>
</organism>
<dbReference type="GO" id="GO:0050518">
    <property type="term" value="F:2-C-methyl-D-erythritol 4-phosphate cytidylyltransferase activity"/>
    <property type="evidence" value="ECO:0007669"/>
    <property type="project" value="UniProtKB-UniRule"/>
</dbReference>
<dbReference type="InterPro" id="IPR018294">
    <property type="entry name" value="ISPD_synthase_CS"/>
</dbReference>
<dbReference type="InterPro" id="IPR001228">
    <property type="entry name" value="IspD"/>
</dbReference>
<dbReference type="Pfam" id="PF01128">
    <property type="entry name" value="IspD"/>
    <property type="match status" value="1"/>
</dbReference>
<keyword evidence="9" id="KW-1185">Reference proteome</keyword>
<dbReference type="GO" id="GO:0019288">
    <property type="term" value="P:isopentenyl diphosphate biosynthetic process, methylerythritol 4-phosphate pathway"/>
    <property type="evidence" value="ECO:0007669"/>
    <property type="project" value="UniProtKB-UniRule"/>
</dbReference>
<keyword evidence="6 7" id="KW-0414">Isoprene biosynthesis</keyword>
<dbReference type="OrthoDB" id="9806837at2"/>
<protein>
    <recommendedName>
        <fullName evidence="7">2-C-methyl-D-erythritol 4-phosphate cytidylyltransferase</fullName>
        <ecNumber evidence="7">2.7.7.60</ecNumber>
    </recommendedName>
    <alternativeName>
        <fullName evidence="7">4-diphosphocytidyl-2C-methyl-D-erythritol synthase</fullName>
    </alternativeName>
    <alternativeName>
        <fullName evidence="7">MEP cytidylyltransferase</fullName>
        <shortName evidence="7">MCT</shortName>
    </alternativeName>
</protein>
<evidence type="ECO:0000313" key="9">
    <source>
        <dbReference type="Proteomes" id="UP000198853"/>
    </source>
</evidence>
<evidence type="ECO:0000256" key="3">
    <source>
        <dbReference type="ARBA" id="ARBA00009789"/>
    </source>
</evidence>
<dbReference type="PANTHER" id="PTHR32125">
    <property type="entry name" value="2-C-METHYL-D-ERYTHRITOL 4-PHOSPHATE CYTIDYLYLTRANSFERASE, CHLOROPLASTIC"/>
    <property type="match status" value="1"/>
</dbReference>
<dbReference type="InterPro" id="IPR034683">
    <property type="entry name" value="IspD/TarI"/>
</dbReference>
<feature type="site" description="Positions MEP for the nucleophilic attack" evidence="7">
    <location>
        <position position="209"/>
    </location>
</feature>
<dbReference type="RefSeq" id="WP_090399329.1">
    <property type="nucleotide sequence ID" value="NZ_FNEN01000014.1"/>
</dbReference>
<dbReference type="SUPFAM" id="SSF53448">
    <property type="entry name" value="Nucleotide-diphospho-sugar transferases"/>
    <property type="match status" value="1"/>
</dbReference>
<feature type="site" description="Positions MEP for the nucleophilic attack" evidence="7">
    <location>
        <position position="153"/>
    </location>
</feature>
<dbReference type="HAMAP" id="MF_00108">
    <property type="entry name" value="IspD"/>
    <property type="match status" value="1"/>
</dbReference>
<dbReference type="EMBL" id="FNEN01000014">
    <property type="protein sequence ID" value="SDJ09637.1"/>
    <property type="molecule type" value="Genomic_DNA"/>
</dbReference>
<feature type="site" description="Transition state stabilizer" evidence="7">
    <location>
        <position position="15"/>
    </location>
</feature>
<dbReference type="InterPro" id="IPR050088">
    <property type="entry name" value="IspD/TarI_cytidylyltransf_bact"/>
</dbReference>
<evidence type="ECO:0000256" key="6">
    <source>
        <dbReference type="ARBA" id="ARBA00023229"/>
    </source>
</evidence>
<gene>
    <name evidence="7" type="primary">ispD</name>
    <name evidence="8" type="ORF">SAMN04488123_11475</name>
</gene>
<dbReference type="EC" id="2.7.7.60" evidence="7"/>
<evidence type="ECO:0000313" key="8">
    <source>
        <dbReference type="EMBL" id="SDJ09637.1"/>
    </source>
</evidence>
<comment type="catalytic activity">
    <reaction evidence="1 7">
        <text>2-C-methyl-D-erythritol 4-phosphate + CTP + H(+) = 4-CDP-2-C-methyl-D-erythritol + diphosphate</text>
        <dbReference type="Rhea" id="RHEA:13429"/>
        <dbReference type="ChEBI" id="CHEBI:15378"/>
        <dbReference type="ChEBI" id="CHEBI:33019"/>
        <dbReference type="ChEBI" id="CHEBI:37563"/>
        <dbReference type="ChEBI" id="CHEBI:57823"/>
        <dbReference type="ChEBI" id="CHEBI:58262"/>
        <dbReference type="EC" id="2.7.7.60"/>
    </reaction>
</comment>
<keyword evidence="4 7" id="KW-0808">Transferase</keyword>
<evidence type="ECO:0000256" key="1">
    <source>
        <dbReference type="ARBA" id="ARBA00001282"/>
    </source>
</evidence>
<evidence type="ECO:0000256" key="4">
    <source>
        <dbReference type="ARBA" id="ARBA00022679"/>
    </source>
</evidence>
<accession>A0A1G8QY76</accession>
<dbReference type="CDD" id="cd02516">
    <property type="entry name" value="CDP-ME_synthetase"/>
    <property type="match status" value="1"/>
</dbReference>
<keyword evidence="5 7" id="KW-0548">Nucleotidyltransferase</keyword>